<sequence length="275" mass="32127">MTLSLLLCFGWNLLFYLVASCRKFDKVTDLAYGTNFIVVVIVTLVLSQRYYIRQVVVTVLVSLWGLRLAGYLFYRILKIGEDKRFDEYRAYPLRFLRFWTLQMLTIWVVLLPEVILNSKETDVALRWNDFVGFVLFGVGFACESISDHQKFQYRQDPANKGHWCDVGLWRYSRHPNYFGELLLWFALYMICCSSFEGAEYATVVGPVYLTLIIMFLSGIPKLEKDLDERFGEDEGYKSYKRRTAVLIPFVPGIFTGIGKKLCCCEFDVYNSIQYQ</sequence>
<feature type="signal peptide" evidence="2">
    <location>
        <begin position="1"/>
        <end position="21"/>
    </location>
</feature>
<protein>
    <submittedName>
        <fullName evidence="3">Uncharacterized protein</fullName>
    </submittedName>
</protein>
<feature type="chain" id="PRO_5025620782" evidence="2">
    <location>
        <begin position="22"/>
        <end position="275"/>
    </location>
</feature>
<dbReference type="PANTHER" id="PTHR32251">
    <property type="entry name" value="3-OXO-5-ALPHA-STEROID 4-DEHYDROGENASE"/>
    <property type="match status" value="1"/>
</dbReference>
<dbReference type="Gene3D" id="1.20.120.1630">
    <property type="match status" value="1"/>
</dbReference>
<feature type="transmembrane region" description="Helical" evidence="1">
    <location>
        <begin position="96"/>
        <end position="116"/>
    </location>
</feature>
<evidence type="ECO:0000313" key="3">
    <source>
        <dbReference type="EMBL" id="NDV34908.1"/>
    </source>
</evidence>
<dbReference type="InterPro" id="IPR010721">
    <property type="entry name" value="UstE-like"/>
</dbReference>
<accession>A0A6B2LDU6</accession>
<name>A0A6B2LDU6_9EUKA</name>
<dbReference type="AlphaFoldDB" id="A0A6B2LDU6"/>
<keyword evidence="2" id="KW-0732">Signal</keyword>
<keyword evidence="1" id="KW-0472">Membrane</keyword>
<dbReference type="EMBL" id="GIBP01005939">
    <property type="protein sequence ID" value="NDV34908.1"/>
    <property type="molecule type" value="Transcribed_RNA"/>
</dbReference>
<evidence type="ECO:0000256" key="2">
    <source>
        <dbReference type="SAM" id="SignalP"/>
    </source>
</evidence>
<feature type="transmembrane region" description="Helical" evidence="1">
    <location>
        <begin position="30"/>
        <end position="48"/>
    </location>
</feature>
<organism evidence="3">
    <name type="scientific">Arcella intermedia</name>
    <dbReference type="NCBI Taxonomy" id="1963864"/>
    <lineage>
        <taxon>Eukaryota</taxon>
        <taxon>Amoebozoa</taxon>
        <taxon>Tubulinea</taxon>
        <taxon>Elardia</taxon>
        <taxon>Arcellinida</taxon>
        <taxon>Sphaerothecina</taxon>
        <taxon>Arcellidae</taxon>
        <taxon>Arcella</taxon>
    </lineage>
</organism>
<feature type="transmembrane region" description="Helical" evidence="1">
    <location>
        <begin position="201"/>
        <end position="219"/>
    </location>
</feature>
<feature type="transmembrane region" description="Helical" evidence="1">
    <location>
        <begin position="55"/>
        <end position="76"/>
    </location>
</feature>
<proteinExistence type="predicted"/>
<evidence type="ECO:0000256" key="1">
    <source>
        <dbReference type="SAM" id="Phobius"/>
    </source>
</evidence>
<reference evidence="3" key="1">
    <citation type="journal article" date="2020" name="J. Eukaryot. Microbiol.">
        <title>De novo Sequencing, Assembly and Annotation of the Transcriptome for the Free-Living Testate Amoeba Arcella intermedia.</title>
        <authorList>
            <person name="Ribeiro G.M."/>
            <person name="Porfirio-Sousa A.L."/>
            <person name="Maurer-Alcala X.X."/>
            <person name="Katz L.A."/>
            <person name="Lahr D.J.G."/>
        </authorList>
    </citation>
    <scope>NUCLEOTIDE SEQUENCE</scope>
</reference>
<dbReference type="PANTHER" id="PTHR32251:SF15">
    <property type="entry name" value="3-OXO-5-ALPHA-STEROID 4-DEHYDROGENASE (DUF1295)"/>
    <property type="match status" value="1"/>
</dbReference>
<dbReference type="GO" id="GO:0016020">
    <property type="term" value="C:membrane"/>
    <property type="evidence" value="ECO:0007669"/>
    <property type="project" value="TreeGrafter"/>
</dbReference>
<keyword evidence="1" id="KW-1133">Transmembrane helix</keyword>
<dbReference type="Pfam" id="PF06966">
    <property type="entry name" value="DUF1295"/>
    <property type="match status" value="1"/>
</dbReference>
<dbReference type="PROSITE" id="PS50244">
    <property type="entry name" value="S5A_REDUCTASE"/>
    <property type="match status" value="1"/>
</dbReference>
<keyword evidence="1" id="KW-0812">Transmembrane</keyword>